<comment type="caution">
    <text evidence="2">The sequence shown here is derived from an EMBL/GenBank/DDBJ whole genome shotgun (WGS) entry which is preliminary data.</text>
</comment>
<dbReference type="EMBL" id="JAGFBR010000018">
    <property type="protein sequence ID" value="KAH0450742.1"/>
    <property type="molecule type" value="Genomic_DNA"/>
</dbReference>
<accession>A0AAV7G4S9</accession>
<dbReference type="AlphaFoldDB" id="A0AAV7G4S9"/>
<gene>
    <name evidence="2" type="ORF">IEQ34_021434</name>
</gene>
<name>A0AAV7G4S9_DENCH</name>
<protein>
    <submittedName>
        <fullName evidence="2">Uncharacterized protein</fullName>
    </submittedName>
</protein>
<sequence length="165" mass="18788">MCNIHKDVRIFYVENPKKGENRRVMPNQNDFTELELMSITCMNFIGDGVRSVLILTTIADDKGLKAIKKTNRPNSQSGSRMDGSQAMRLSETDGGSCRVYLRRLAFKRPYLNSKPYVIPRCSHFPLFRLRELRAISNTHSRKALHIVSPSDHLNVDGVLGQKVLK</sequence>
<proteinExistence type="predicted"/>
<feature type="region of interest" description="Disordered" evidence="1">
    <location>
        <begin position="69"/>
        <end position="90"/>
    </location>
</feature>
<keyword evidence="3" id="KW-1185">Reference proteome</keyword>
<organism evidence="2 3">
    <name type="scientific">Dendrobium chrysotoxum</name>
    <name type="common">Orchid</name>
    <dbReference type="NCBI Taxonomy" id="161865"/>
    <lineage>
        <taxon>Eukaryota</taxon>
        <taxon>Viridiplantae</taxon>
        <taxon>Streptophyta</taxon>
        <taxon>Embryophyta</taxon>
        <taxon>Tracheophyta</taxon>
        <taxon>Spermatophyta</taxon>
        <taxon>Magnoliopsida</taxon>
        <taxon>Liliopsida</taxon>
        <taxon>Asparagales</taxon>
        <taxon>Orchidaceae</taxon>
        <taxon>Epidendroideae</taxon>
        <taxon>Malaxideae</taxon>
        <taxon>Dendrobiinae</taxon>
        <taxon>Dendrobium</taxon>
    </lineage>
</organism>
<evidence type="ECO:0000256" key="1">
    <source>
        <dbReference type="SAM" id="MobiDB-lite"/>
    </source>
</evidence>
<evidence type="ECO:0000313" key="3">
    <source>
        <dbReference type="Proteomes" id="UP000775213"/>
    </source>
</evidence>
<evidence type="ECO:0000313" key="2">
    <source>
        <dbReference type="EMBL" id="KAH0450742.1"/>
    </source>
</evidence>
<reference evidence="2 3" key="1">
    <citation type="journal article" date="2021" name="Hortic Res">
        <title>Chromosome-scale assembly of the Dendrobium chrysotoxum genome enhances the understanding of orchid evolution.</title>
        <authorList>
            <person name="Zhang Y."/>
            <person name="Zhang G.Q."/>
            <person name="Zhang D."/>
            <person name="Liu X.D."/>
            <person name="Xu X.Y."/>
            <person name="Sun W.H."/>
            <person name="Yu X."/>
            <person name="Zhu X."/>
            <person name="Wang Z.W."/>
            <person name="Zhao X."/>
            <person name="Zhong W.Y."/>
            <person name="Chen H."/>
            <person name="Yin W.L."/>
            <person name="Huang T."/>
            <person name="Niu S.C."/>
            <person name="Liu Z.J."/>
        </authorList>
    </citation>
    <scope>NUCLEOTIDE SEQUENCE [LARGE SCALE GENOMIC DNA]</scope>
    <source>
        <strain evidence="2">Lindl</strain>
    </source>
</reference>
<dbReference type="Proteomes" id="UP000775213">
    <property type="component" value="Unassembled WGS sequence"/>
</dbReference>